<reference evidence="1 2" key="1">
    <citation type="submission" date="2014-10" db="EMBL/GenBank/DDBJ databases">
        <title>Pedobacter Kyungheensis.</title>
        <authorList>
            <person name="Anderson B.M."/>
            <person name="Newman J.D."/>
        </authorList>
    </citation>
    <scope>NUCLEOTIDE SEQUENCE [LARGE SCALE GENOMIC DNA]</scope>
    <source>
        <strain evidence="1 2">KACC 16221</strain>
    </source>
</reference>
<gene>
    <name evidence="1" type="ORF">OC25_23175</name>
</gene>
<comment type="caution">
    <text evidence="1">The sequence shown here is derived from an EMBL/GenBank/DDBJ whole genome shotgun (WGS) entry which is preliminary data.</text>
</comment>
<evidence type="ECO:0000313" key="1">
    <source>
        <dbReference type="EMBL" id="KIA91046.1"/>
    </source>
</evidence>
<evidence type="ECO:0000313" key="2">
    <source>
        <dbReference type="Proteomes" id="UP000031246"/>
    </source>
</evidence>
<proteinExistence type="predicted"/>
<dbReference type="RefSeq" id="WP_039481489.1">
    <property type="nucleotide sequence ID" value="NZ_JSYN01000035.1"/>
</dbReference>
<dbReference type="AlphaFoldDB" id="A0A0C1D2E8"/>
<protein>
    <submittedName>
        <fullName evidence="1">Uncharacterized protein</fullName>
    </submittedName>
</protein>
<accession>A0A0C1D2E8</accession>
<sequence length="291" mass="34142">MLLSGINYISNHGTSQGILTRFFLHFEKMAEMGFMGKRWPAAKSRYELYEKKNKEDFTNFYDTYHEVMKLREEYLQGVNNGTYFSINLDGSTSSDRTPEILIRKRIKEFFISGRQLLNNFGKSGLLEDGDFKVSSFLLYKESEVEKYIKTFSENFRYKQGYLKIIDIAKKAQVDFKKDFMQLRADIEHDYDTEIPRFKISAYNGEAVVEEPTYNGTNFFKLIDKYYHGTLNLIEDMSAYFYGVNACANTDGKITLFFRKDEVDPPRLRFRYALTLDVGDPSLQRLINPRRA</sequence>
<dbReference type="Proteomes" id="UP000031246">
    <property type="component" value="Unassembled WGS sequence"/>
</dbReference>
<dbReference type="EMBL" id="JSYN01000035">
    <property type="protein sequence ID" value="KIA91046.1"/>
    <property type="molecule type" value="Genomic_DNA"/>
</dbReference>
<organism evidence="1 2">
    <name type="scientific">Pedobacter kyungheensis</name>
    <dbReference type="NCBI Taxonomy" id="1069985"/>
    <lineage>
        <taxon>Bacteria</taxon>
        <taxon>Pseudomonadati</taxon>
        <taxon>Bacteroidota</taxon>
        <taxon>Sphingobacteriia</taxon>
        <taxon>Sphingobacteriales</taxon>
        <taxon>Sphingobacteriaceae</taxon>
        <taxon>Pedobacter</taxon>
    </lineage>
</organism>
<keyword evidence="2" id="KW-1185">Reference proteome</keyword>
<name>A0A0C1D2E8_9SPHI</name>